<dbReference type="STRING" id="400727.A0A2T7PY87"/>
<dbReference type="InterPro" id="IPR050517">
    <property type="entry name" value="DDR_Repair_Kinase"/>
</dbReference>
<feature type="region of interest" description="Disordered" evidence="1">
    <location>
        <begin position="2583"/>
        <end position="2631"/>
    </location>
</feature>
<dbReference type="SMART" id="SM01344">
    <property type="entry name" value="NUC194"/>
    <property type="match status" value="1"/>
</dbReference>
<dbReference type="Gene3D" id="1.25.10.10">
    <property type="entry name" value="Leucine-rich Repeat Variant"/>
    <property type="match status" value="2"/>
</dbReference>
<dbReference type="GO" id="GO:0008630">
    <property type="term" value="P:intrinsic apoptotic signaling pathway in response to DNA damage"/>
    <property type="evidence" value="ECO:0007669"/>
    <property type="project" value="TreeGrafter"/>
</dbReference>
<evidence type="ECO:0000256" key="1">
    <source>
        <dbReference type="SAM" id="MobiDB-lite"/>
    </source>
</evidence>
<dbReference type="GO" id="GO:0006303">
    <property type="term" value="P:double-strand break repair via nonhomologous end joining"/>
    <property type="evidence" value="ECO:0007669"/>
    <property type="project" value="InterPro"/>
</dbReference>
<gene>
    <name evidence="3" type="ORF">C0Q70_00971</name>
</gene>
<dbReference type="Pfam" id="PF19704">
    <property type="entry name" value="DNAPKcs_CC5"/>
    <property type="match status" value="1"/>
</dbReference>
<dbReference type="Proteomes" id="UP000245119">
    <property type="component" value="Linkage Group LG1"/>
</dbReference>
<dbReference type="InterPro" id="IPR046804">
    <property type="entry name" value="DNA-PKcs_N"/>
</dbReference>
<dbReference type="GO" id="GO:0004674">
    <property type="term" value="F:protein serine/threonine kinase activity"/>
    <property type="evidence" value="ECO:0007669"/>
    <property type="project" value="TreeGrafter"/>
</dbReference>
<feature type="region of interest" description="Disordered" evidence="1">
    <location>
        <begin position="563"/>
        <end position="585"/>
    </location>
</feature>
<dbReference type="InterPro" id="IPR012582">
    <property type="entry name" value="DNAPKcs_CC3"/>
</dbReference>
<dbReference type="PANTHER" id="PTHR11139:SF68">
    <property type="entry name" value="DNA-DEPENDENT PROTEIN KINASE CATALYTIC SUBUNIT"/>
    <property type="match status" value="1"/>
</dbReference>
<dbReference type="Pfam" id="PF20502">
    <property type="entry name" value="DNAPKcs_CC1-2"/>
    <property type="match status" value="1"/>
</dbReference>
<dbReference type="Pfam" id="PF08163">
    <property type="entry name" value="DNAPKcs_CC3"/>
    <property type="match status" value="1"/>
</dbReference>
<dbReference type="SUPFAM" id="SSF48371">
    <property type="entry name" value="ARM repeat"/>
    <property type="match status" value="3"/>
</dbReference>
<dbReference type="InterPro" id="IPR016024">
    <property type="entry name" value="ARM-type_fold"/>
</dbReference>
<proteinExistence type="predicted"/>
<feature type="compositionally biased region" description="Basic and acidic residues" evidence="1">
    <location>
        <begin position="565"/>
        <end position="578"/>
    </location>
</feature>
<evidence type="ECO:0000313" key="4">
    <source>
        <dbReference type="Proteomes" id="UP000245119"/>
    </source>
</evidence>
<dbReference type="Pfam" id="PF20500">
    <property type="entry name" value="DNA-PKcs_N"/>
    <property type="match status" value="1"/>
</dbReference>
<dbReference type="GO" id="GO:0000723">
    <property type="term" value="P:telomere maintenance"/>
    <property type="evidence" value="ECO:0007669"/>
    <property type="project" value="TreeGrafter"/>
</dbReference>
<dbReference type="GO" id="GO:0005634">
    <property type="term" value="C:nucleus"/>
    <property type="evidence" value="ECO:0007669"/>
    <property type="project" value="InterPro"/>
</dbReference>
<feature type="domain" description="DNA-dependent protein kinase catalytic subunit CC3" evidence="2">
    <location>
        <begin position="1792"/>
        <end position="2194"/>
    </location>
</feature>
<accession>A0A2T7PY87</accession>
<comment type="caution">
    <text evidence="3">The sequence shown here is derived from an EMBL/GenBank/DDBJ whole genome shotgun (WGS) entry which is preliminary data.</text>
</comment>
<name>A0A2T7PY87_POMCA</name>
<dbReference type="OrthoDB" id="431717at2759"/>
<dbReference type="InterPro" id="IPR011989">
    <property type="entry name" value="ARM-like"/>
</dbReference>
<dbReference type="InterPro" id="IPR045581">
    <property type="entry name" value="DNAPKcs_CC5"/>
</dbReference>
<feature type="compositionally biased region" description="Polar residues" evidence="1">
    <location>
        <begin position="2615"/>
        <end position="2626"/>
    </location>
</feature>
<reference evidence="3 4" key="1">
    <citation type="submission" date="2018-04" db="EMBL/GenBank/DDBJ databases">
        <title>The genome of golden apple snail Pomacea canaliculata provides insight into stress tolerance and invasive adaptation.</title>
        <authorList>
            <person name="Liu C."/>
            <person name="Liu B."/>
            <person name="Ren Y."/>
            <person name="Zhang Y."/>
            <person name="Wang H."/>
            <person name="Li S."/>
            <person name="Jiang F."/>
            <person name="Yin L."/>
            <person name="Zhang G."/>
            <person name="Qian W."/>
            <person name="Fan W."/>
        </authorList>
    </citation>
    <scope>NUCLEOTIDE SEQUENCE [LARGE SCALE GENOMIC DNA]</scope>
    <source>
        <strain evidence="3">SZHN2017</strain>
        <tissue evidence="3">Muscle</tissue>
    </source>
</reference>
<evidence type="ECO:0000259" key="2">
    <source>
        <dbReference type="SMART" id="SM01344"/>
    </source>
</evidence>
<dbReference type="EMBL" id="PZQS01000001">
    <property type="protein sequence ID" value="PVD38357.1"/>
    <property type="molecule type" value="Genomic_DNA"/>
</dbReference>
<organism evidence="3 4">
    <name type="scientific">Pomacea canaliculata</name>
    <name type="common">Golden apple snail</name>
    <dbReference type="NCBI Taxonomy" id="400727"/>
    <lineage>
        <taxon>Eukaryota</taxon>
        <taxon>Metazoa</taxon>
        <taxon>Spiralia</taxon>
        <taxon>Lophotrochozoa</taxon>
        <taxon>Mollusca</taxon>
        <taxon>Gastropoda</taxon>
        <taxon>Caenogastropoda</taxon>
        <taxon>Architaenioglossa</taxon>
        <taxon>Ampullarioidea</taxon>
        <taxon>Ampullariidae</taxon>
        <taxon>Pomacea</taxon>
    </lineage>
</organism>
<evidence type="ECO:0000313" key="3">
    <source>
        <dbReference type="EMBL" id="PVD38357.1"/>
    </source>
</evidence>
<sequence length="2889" mass="327578">MAATLEETLRSLHDQSGASAYNLANGLIADIRQIYYCCSALFDKDIGIIAFLQKVAAKDEFQSTKTNLLDFIGDFLQKVGKKLLPYAIDIKEACVSAFSRDKYAKVKNSALGVLVKVLELTVGSPIREEMKIDNLVEKLFRELTKTSKLVPTVKGNIYFLLGVIAEVYPEDITQDSDRLVGLYVSALKAEMTSKTKKPEFPVIVGCLQGLTAYLVNFTQSSDEGSSHSYEIFNYARMAIDHKVEFSKYDVPKAGLQLFARHAGQFSQFLVDDYENMYTKLQAWSKHQNRDVLHHGVAAMDAFLRQIAEAITEKAKRGIKEGGIFKFFVQVFQTTMQNSSASSKEVSMAVRGYGLFAAPCSIFLEPADVTFMFSEMITKCEQEFLRTNEPVHEKLSSLPDYLHALASIIKVVTKVSEVYALTLERLLVLLLENIPTIYRGFHFTCLKGILHLLIVLQSKGSTFNKVLSGFVYQGLIRTCSHPVVMGADENQEISTAETDLTVKQITYKDYLEVWSGLLESGKIKDLIQDGIGFAERDQLTHAVYNELMQAILKVISKLDLTSTTQRESETSGTEEEKSDITQSGDPVHEIEANRPMDFQVLINLVDFSRDLLVPKHFQYFEKWVFTFTHTVVVQSTEFPLVSGFYKLLAVTMKIANKLEYFKDIAVENSFKKEEQMDVDETGIDGQTEKHLTYILIKKFSEEVLVRMKKFHDDLLASCLTLILTLPKEIIAQQMSKIVPAIQLTFSVGLSYLPLAEVGLDSLVWWSQVLPPEVLAPHYANILPCLDSYLKTVDTGAEDVSVETLVTVSSSKSKYRGKKLPVRLVKERKPVDLDKGYESQLSVVKQKIVTYLGSLGGSMNFALLARREEEISRRAIAWDTEQHLRFDIPFFDMKPSIYFDPFLPHVVELATQSSNRQTKVSACELLHSLILYTLGRSAQQPGEIQKRNPMDSLYRKLFPALLSLSCDVEQVCRQLFEPLVKQLIHWFTGNKMAESPESMALLDSIFDGLVQQDNTMLRDFAAQCLREFLIWSIKQTSKKAMETNPRNVTSILKRMQSFALHPSAFKRLGAALAFNNIYMVFREEQSLVDRFTFQILVLFVESLGIAHQDEASLGTQEQCKKALEHVEKIVCKRVDILRKPSPHRKEPSEWSKQTLDIAVRWLVRQCGRPQTECRHACMQLMYKLAPLIPGISSPFDYFKAALDIQNASYFVVRFEGGGQVGDRGGLCGHPTPSKVAENFSLKAVLSWFDMLLAVLDCYCWVFGEGLLSPAKMFESSGFKGTRVFSSLQYFVTEMALGDLSVAAKQFQRKAEAVFFTPKEKDDYNKVKCTVLIRMWNFLTVLIARYPSEAFKVIPQTLFCDDLWRLCIRCVVQPSSVGFNMGDIEIITKLPHEMMQVLKVLSKQLPLPERKELVKILEQELKGKGDLFGQIPISLTSSSIDYTNLQQTVEGYCQLHDVRILLEVLGKHGQPEKLAELLFDSVLKGITEKKDGKDKTVSLSPAAHRFASQLLKLAFQLGLPAEKLVEGILDIRIIQGLSLGIEYMLGDHFFTLFKTPISSHVAASSDVVSLLMNKATVDPHRVCNVLVAMLENVAQDRRIRKSNGPRIVDMVASKWHHLESWWQAGSSDLQGLAVLLLTKLLLVDSKAVLNVEKSHFTTVFTSYCTILAEKKTNLAFKVNCFCADFTDISRFLNVLDGLVADNFPLRSSELTKGTPRFVDYISAIDKLLSALELSSSLVLLELLISIFCREEGRHVHEDAIQQSLNTFTARLPAEKQKDALDVPYKIVFCESGFQDMIRRTTLERVCLPILRCVHKAALIEFFLDHILDLMRIVEQNLAKGPESILKTQLTSKVCCFQLLEVMYSRLSREEVNSLSSEINKKVCFGKPETGKEMTQKIIKAANNAKSEDTRGDFMVTELRRQYHCYSYNLLIAIICCVQNEHKFYKGFLFQDNTSKGQFLLENIVDRDQKYEFPLELESQFERKKKFVAIRSEMQEKQSDKDGAISSYHLASQYLTESSLSEDLSKYEFTVSGSAQVNVLIFNYMNCYSCNDFLVLETQVRLDGDYVELEMDALNSHECMAPLVALLKHIHKNNIFPAAQSDASSQDMPQWMVFLHDKMTKNTGSDTLNIRLFIAKLIINTSEIFQPFARLWLRPLCQLILSTSLCDNGINYFIMDLLVTMLSWHSTAVPQNSSTERAMASRLVEFLVRNVHHETRAIFRNNLEMLKTLLECWKDCIEIPYQEVYNQLKMPDPSSKSSLIGIQVLGVIMTCNYAPYGPSASVDRNRFLNKLLFMLPGLHGEFRVQCLEVIMGCIEQLDDAFRELQSKGLLNFLTQRDEDTQIVALGIVNAMVPKLSATELQTFLPAITGFSNHPSVTCRQIMMKILMWTYDNYRDNESKEGQEIMKVTQESLLQGLCDDNLHCRLTMQNFWSSESRLPDGTVDRMISILEAMYTPGSECNYLSYATNLLLEMTSKSPDYDRQIFEHPLSECTFRDYSVQSSWRQRHAVMTPLFAVTQGSETMEDVEDSLRGGVRATVDVEQFTATMETGSNAPFNWLTQSSLDTFADASLMETNSLSSLLFTVGSSSKGADSKTRVATRHHHTGTGSNFGKQMARTERTGNSAGPKNDNNTPDEDNVWKLRRRFLKDRSTASKYFARREIKEKSKREERLKQQRLRRENQVTLYRRYRIGDLPDIQIKYSYIIAPLQALAHRDNTIAKLLFGAVFKAIYQEMDKVKTDQEMEETKEKISDSLGRMLSTSIHYFTPFMGCVMDILHTLRSSLKVEVSELSIAAKISNLQPLGIEVIEERLITEDSGGARPSKRSRYDVTPVTKDDMQWIELAKLYKSLGEFDVLHGIFSGMLKTKEVTQLALIEESHSEYKAAIALYNKEAIPV</sequence>
<keyword evidence="4" id="KW-1185">Reference proteome</keyword>
<dbReference type="InterPro" id="IPR046803">
    <property type="entry name" value="DNAPKcs_CC1-2"/>
</dbReference>
<protein>
    <recommendedName>
        <fullName evidence="2">DNA-dependent protein kinase catalytic subunit CC3 domain-containing protein</fullName>
    </recommendedName>
</protein>
<dbReference type="PANTHER" id="PTHR11139">
    <property type="entry name" value="ATAXIA TELANGIECTASIA MUTATED ATM -RELATED"/>
    <property type="match status" value="1"/>
</dbReference>